<evidence type="ECO:0000313" key="3">
    <source>
        <dbReference type="Proteomes" id="UP000240760"/>
    </source>
</evidence>
<protein>
    <recommendedName>
        <fullName evidence="4">Secreted protein</fullName>
    </recommendedName>
</protein>
<evidence type="ECO:0000256" key="1">
    <source>
        <dbReference type="SAM" id="SignalP"/>
    </source>
</evidence>
<reference evidence="2 3" key="1">
    <citation type="submission" date="2016-07" db="EMBL/GenBank/DDBJ databases">
        <title>Multiple horizontal gene transfer events from other fungi enriched the ability of initially mycotrophic Trichoderma (Ascomycota) to feed on dead plant biomass.</title>
        <authorList>
            <consortium name="DOE Joint Genome Institute"/>
            <person name="Aerts A."/>
            <person name="Atanasova L."/>
            <person name="Chenthamara K."/>
            <person name="Zhang J."/>
            <person name="Grujic M."/>
            <person name="Henrissat B."/>
            <person name="Kuo A."/>
            <person name="Salamov A."/>
            <person name="Lipzen A."/>
            <person name="Labutti K."/>
            <person name="Barry K."/>
            <person name="Miao Y."/>
            <person name="Rahimi M.J."/>
            <person name="Shen Q."/>
            <person name="Grigoriev I.V."/>
            <person name="Kubicek C.P."/>
            <person name="Druzhinina I.S."/>
        </authorList>
    </citation>
    <scope>NUCLEOTIDE SEQUENCE [LARGE SCALE GENOMIC DNA]</scope>
    <source>
        <strain evidence="2 3">ATCC 18648</strain>
    </source>
</reference>
<evidence type="ECO:0008006" key="4">
    <source>
        <dbReference type="Google" id="ProtNLM"/>
    </source>
</evidence>
<sequence length="134" mass="14460">MAQSLAPLRWNCGLCPCSSLSLALAAHWSIAQRSAVLRAWCCSVALYALAEAKAPLIWGTDDCQELRPSRDEPLLRLATPGRKANLANIMFLKTNATGNPPAIAQIETHSEDRNLTTSGGHDICILHVTLLPMA</sequence>
<evidence type="ECO:0000313" key="2">
    <source>
        <dbReference type="EMBL" id="PTB75696.1"/>
    </source>
</evidence>
<accession>A0A2T4C297</accession>
<dbReference type="AlphaFoldDB" id="A0A2T4C297"/>
<keyword evidence="3" id="KW-1185">Reference proteome</keyword>
<organism evidence="2 3">
    <name type="scientific">Trichoderma longibrachiatum ATCC 18648</name>
    <dbReference type="NCBI Taxonomy" id="983965"/>
    <lineage>
        <taxon>Eukaryota</taxon>
        <taxon>Fungi</taxon>
        <taxon>Dikarya</taxon>
        <taxon>Ascomycota</taxon>
        <taxon>Pezizomycotina</taxon>
        <taxon>Sordariomycetes</taxon>
        <taxon>Hypocreomycetidae</taxon>
        <taxon>Hypocreales</taxon>
        <taxon>Hypocreaceae</taxon>
        <taxon>Trichoderma</taxon>
    </lineage>
</organism>
<keyword evidence="1" id="KW-0732">Signal</keyword>
<dbReference type="EMBL" id="KZ679133">
    <property type="protein sequence ID" value="PTB75696.1"/>
    <property type="molecule type" value="Genomic_DNA"/>
</dbReference>
<feature type="signal peptide" evidence="1">
    <location>
        <begin position="1"/>
        <end position="25"/>
    </location>
</feature>
<dbReference type="Proteomes" id="UP000240760">
    <property type="component" value="Unassembled WGS sequence"/>
</dbReference>
<feature type="chain" id="PRO_5015562047" description="Secreted protein" evidence="1">
    <location>
        <begin position="26"/>
        <end position="134"/>
    </location>
</feature>
<name>A0A2T4C297_TRILO</name>
<gene>
    <name evidence="2" type="ORF">M440DRAFT_1392226</name>
</gene>
<proteinExistence type="predicted"/>